<dbReference type="RefSeq" id="WP_054642177.1">
    <property type="nucleotide sequence ID" value="NZ_LNUB01000004.1"/>
</dbReference>
<evidence type="ECO:0000256" key="3">
    <source>
        <dbReference type="ARBA" id="ARBA00022475"/>
    </source>
</evidence>
<dbReference type="PANTHER" id="PTHR43124:SF3">
    <property type="entry name" value="CHLORAMPHENICOL EFFLUX PUMP RV0191"/>
    <property type="match status" value="1"/>
</dbReference>
<feature type="transmembrane region" description="Helical" evidence="7">
    <location>
        <begin position="162"/>
        <end position="181"/>
    </location>
</feature>
<reference evidence="9 10" key="1">
    <citation type="submission" date="2017-03" db="EMBL/GenBank/DDBJ databases">
        <title>Genome sequence of Lactobacillus kimchii KACC 12383.</title>
        <authorList>
            <person name="Chun J."/>
        </authorList>
    </citation>
    <scope>NUCLEOTIDE SEQUENCE [LARGE SCALE GENOMIC DNA]</scope>
    <source>
        <strain evidence="9 10">KACC 12383</strain>
    </source>
</reference>
<dbReference type="InterPro" id="IPR050189">
    <property type="entry name" value="MFS_Efflux_Transporters"/>
</dbReference>
<accession>A0A210PCW1</accession>
<feature type="transmembrane region" description="Helical" evidence="7">
    <location>
        <begin position="292"/>
        <end position="312"/>
    </location>
</feature>
<feature type="transmembrane region" description="Helical" evidence="7">
    <location>
        <begin position="73"/>
        <end position="90"/>
    </location>
</feature>
<evidence type="ECO:0000256" key="7">
    <source>
        <dbReference type="SAM" id="Phobius"/>
    </source>
</evidence>
<comment type="subcellular location">
    <subcellularLocation>
        <location evidence="1">Cell membrane</location>
        <topology evidence="1">Multi-pass membrane protein</topology>
    </subcellularLocation>
</comment>
<evidence type="ECO:0000313" key="10">
    <source>
        <dbReference type="Proteomes" id="UP000196649"/>
    </source>
</evidence>
<keyword evidence="2" id="KW-0813">Transport</keyword>
<evidence type="ECO:0000256" key="1">
    <source>
        <dbReference type="ARBA" id="ARBA00004651"/>
    </source>
</evidence>
<dbReference type="GO" id="GO:0005886">
    <property type="term" value="C:plasma membrane"/>
    <property type="evidence" value="ECO:0007669"/>
    <property type="project" value="UniProtKB-SubCell"/>
</dbReference>
<comment type="caution">
    <text evidence="9">The sequence shown here is derived from an EMBL/GenBank/DDBJ whole genome shotgun (WGS) entry which is preliminary data.</text>
</comment>
<dbReference type="SUPFAM" id="SSF103473">
    <property type="entry name" value="MFS general substrate transporter"/>
    <property type="match status" value="1"/>
</dbReference>
<organism evidence="9 10">
    <name type="scientific">Companilactobacillus kimchii</name>
    <dbReference type="NCBI Taxonomy" id="2801452"/>
    <lineage>
        <taxon>Bacteria</taxon>
        <taxon>Bacillati</taxon>
        <taxon>Bacillota</taxon>
        <taxon>Bacilli</taxon>
        <taxon>Lactobacillales</taxon>
        <taxon>Lactobacillaceae</taxon>
        <taxon>Companilactobacillus</taxon>
    </lineage>
</organism>
<feature type="transmembrane region" description="Helical" evidence="7">
    <location>
        <begin position="49"/>
        <end position="66"/>
    </location>
</feature>
<evidence type="ECO:0000259" key="8">
    <source>
        <dbReference type="PROSITE" id="PS50850"/>
    </source>
</evidence>
<feature type="transmembrane region" description="Helical" evidence="7">
    <location>
        <begin position="202"/>
        <end position="221"/>
    </location>
</feature>
<dbReference type="CDD" id="cd17473">
    <property type="entry name" value="MFS_arabinose_efflux_permease_like"/>
    <property type="match status" value="1"/>
</dbReference>
<sequence>MKKGWLMKFSLLSISLVLTSAGAISGNIPAMAKTFSNESLSSVEMLTTIPALMVVIFVILSSFIAKKIGQKQTVILGLIIALISGIIPAFSSNFTVVLVSRALLGVGFGLFNSLAVSMISDYFTGDERAQLIGFQSAFQGLGTAIMTYVAGQLLKVNWHVTFWIYAIILPILVLFILFVPSPEKKQDSNGRSNNEVKQSTNMQVIGYVLLLFVVLIIYMGVQVKLALLFTSNGYGTATDAANIISIMSIGSMLAGFAFGTIFKIIRHYTIPVSIVLMAISFFILAVSNSIVLSGIGGVLTGISFSLLVPYLFNQVSVVSPKGSATLSTSLLLVGSNLGSSFSPYGLALLGNISGTSSVNGVFMAGGTVLAVMAIIGLIFVTVRNKKFVKEG</sequence>
<protein>
    <submittedName>
        <fullName evidence="9">Quinolone resistance protein NorB</fullName>
    </submittedName>
</protein>
<feature type="transmembrane region" description="Helical" evidence="7">
    <location>
        <begin position="324"/>
        <end position="341"/>
    </location>
</feature>
<feature type="transmembrane region" description="Helical" evidence="7">
    <location>
        <begin position="96"/>
        <end position="119"/>
    </location>
</feature>
<dbReference type="Proteomes" id="UP000196649">
    <property type="component" value="Unassembled WGS sequence"/>
</dbReference>
<dbReference type="InterPro" id="IPR011701">
    <property type="entry name" value="MFS"/>
</dbReference>
<keyword evidence="3" id="KW-1003">Cell membrane</keyword>
<evidence type="ECO:0000256" key="5">
    <source>
        <dbReference type="ARBA" id="ARBA00022989"/>
    </source>
</evidence>
<feature type="transmembrane region" description="Helical" evidence="7">
    <location>
        <begin position="241"/>
        <end position="261"/>
    </location>
</feature>
<gene>
    <name evidence="9" type="ORF">LKACC12383_00220</name>
</gene>
<dbReference type="InterPro" id="IPR020846">
    <property type="entry name" value="MFS_dom"/>
</dbReference>
<evidence type="ECO:0000256" key="4">
    <source>
        <dbReference type="ARBA" id="ARBA00022692"/>
    </source>
</evidence>
<dbReference type="PANTHER" id="PTHR43124">
    <property type="entry name" value="PURINE EFFLUX PUMP PBUE"/>
    <property type="match status" value="1"/>
</dbReference>
<feature type="transmembrane region" description="Helical" evidence="7">
    <location>
        <begin position="268"/>
        <end position="286"/>
    </location>
</feature>
<proteinExistence type="predicted"/>
<dbReference type="InterPro" id="IPR036259">
    <property type="entry name" value="MFS_trans_sf"/>
</dbReference>
<keyword evidence="6 7" id="KW-0472">Membrane</keyword>
<feature type="domain" description="Major facilitator superfamily (MFS) profile" evidence="8">
    <location>
        <begin position="6"/>
        <end position="384"/>
    </location>
</feature>
<dbReference type="PROSITE" id="PS50850">
    <property type="entry name" value="MFS"/>
    <property type="match status" value="1"/>
</dbReference>
<evidence type="ECO:0000256" key="6">
    <source>
        <dbReference type="ARBA" id="ARBA00023136"/>
    </source>
</evidence>
<dbReference type="AlphaFoldDB" id="A0A210PCW1"/>
<keyword evidence="5 7" id="KW-1133">Transmembrane helix</keyword>
<evidence type="ECO:0000256" key="2">
    <source>
        <dbReference type="ARBA" id="ARBA00022448"/>
    </source>
</evidence>
<feature type="transmembrane region" description="Helical" evidence="7">
    <location>
        <begin position="131"/>
        <end position="150"/>
    </location>
</feature>
<keyword evidence="4 7" id="KW-0812">Transmembrane</keyword>
<dbReference type="EMBL" id="MXAL01000001">
    <property type="protein sequence ID" value="OWF34307.1"/>
    <property type="molecule type" value="Genomic_DNA"/>
</dbReference>
<name>A0A210PCW1_9LACO</name>
<evidence type="ECO:0000313" key="9">
    <source>
        <dbReference type="EMBL" id="OWF34307.1"/>
    </source>
</evidence>
<dbReference type="Pfam" id="PF07690">
    <property type="entry name" value="MFS_1"/>
    <property type="match status" value="1"/>
</dbReference>
<dbReference type="GO" id="GO:0022857">
    <property type="term" value="F:transmembrane transporter activity"/>
    <property type="evidence" value="ECO:0007669"/>
    <property type="project" value="InterPro"/>
</dbReference>
<dbReference type="Gene3D" id="1.20.1250.20">
    <property type="entry name" value="MFS general substrate transporter like domains"/>
    <property type="match status" value="1"/>
</dbReference>
<feature type="transmembrane region" description="Helical" evidence="7">
    <location>
        <begin position="361"/>
        <end position="382"/>
    </location>
</feature>